<dbReference type="SUPFAM" id="SSF47240">
    <property type="entry name" value="Ferritin-like"/>
    <property type="match status" value="1"/>
</dbReference>
<organism evidence="1 2">
    <name type="scientific">Microcystis aeruginosa NIES-2519</name>
    <dbReference type="NCBI Taxonomy" id="2303981"/>
    <lineage>
        <taxon>Bacteria</taxon>
        <taxon>Bacillati</taxon>
        <taxon>Cyanobacteriota</taxon>
        <taxon>Cyanophyceae</taxon>
        <taxon>Oscillatoriophycideae</taxon>
        <taxon>Chroococcales</taxon>
        <taxon>Microcystaceae</taxon>
        <taxon>Microcystis</taxon>
    </lineage>
</organism>
<evidence type="ECO:0000313" key="1">
    <source>
        <dbReference type="EMBL" id="GCA72520.1"/>
    </source>
</evidence>
<dbReference type="AlphaFoldDB" id="A0A5A5R938"/>
<protein>
    <submittedName>
        <fullName evidence="1">DNA protection during starvation protein</fullName>
    </submittedName>
</protein>
<evidence type="ECO:0000313" key="2">
    <source>
        <dbReference type="Proteomes" id="UP000323569"/>
    </source>
</evidence>
<accession>A0A5A5R938</accession>
<dbReference type="InterPro" id="IPR009078">
    <property type="entry name" value="Ferritin-like_SF"/>
</dbReference>
<dbReference type="InterPro" id="IPR012347">
    <property type="entry name" value="Ferritin-like"/>
</dbReference>
<gene>
    <name evidence="1" type="primary">dps_1</name>
    <name evidence="1" type="ORF">MiYa_04073</name>
</gene>
<dbReference type="Gene3D" id="1.20.1260.10">
    <property type="match status" value="1"/>
</dbReference>
<dbReference type="EMBL" id="BHVO01000108">
    <property type="protein sequence ID" value="GCA72520.1"/>
    <property type="molecule type" value="Genomic_DNA"/>
</dbReference>
<dbReference type="Proteomes" id="UP000323569">
    <property type="component" value="Unassembled WGS sequence"/>
</dbReference>
<comment type="caution">
    <text evidence="1">The sequence shown here is derived from an EMBL/GenBank/DDBJ whole genome shotgun (WGS) entry which is preliminary data.</text>
</comment>
<name>A0A5A5R938_MICAE</name>
<sequence>MWGETIHNLRVIKILRRQASQAESLGDRGTRYLYEQIPLKTEERAYHLSHFLTRDSLTVAFVGHSAN</sequence>
<reference evidence="1 2" key="1">
    <citation type="submission" date="2018-09" db="EMBL/GenBank/DDBJ databases">
        <title>Evolutionary history of phycoerythrin pigmentation in the water bloom-forming cyanobacterium Microcystis aeruginosa.</title>
        <authorList>
            <person name="Tanabe Y."/>
            <person name="Tanabe Y."/>
            <person name="Yamaguchi H."/>
        </authorList>
    </citation>
    <scope>NUCLEOTIDE SEQUENCE [LARGE SCALE GENOMIC DNA]</scope>
    <source>
        <strain evidence="1 2">NIES-2519</strain>
    </source>
</reference>
<proteinExistence type="predicted"/>